<organism evidence="2 3">
    <name type="scientific">Diaporthe vaccinii</name>
    <dbReference type="NCBI Taxonomy" id="105482"/>
    <lineage>
        <taxon>Eukaryota</taxon>
        <taxon>Fungi</taxon>
        <taxon>Dikarya</taxon>
        <taxon>Ascomycota</taxon>
        <taxon>Pezizomycotina</taxon>
        <taxon>Sordariomycetes</taxon>
        <taxon>Sordariomycetidae</taxon>
        <taxon>Diaporthales</taxon>
        <taxon>Diaporthaceae</taxon>
        <taxon>Diaporthe</taxon>
        <taxon>Diaporthe eres species complex</taxon>
    </lineage>
</organism>
<evidence type="ECO:0000313" key="3">
    <source>
        <dbReference type="Proteomes" id="UP001600888"/>
    </source>
</evidence>
<evidence type="ECO:0000313" key="2">
    <source>
        <dbReference type="EMBL" id="KAL2292808.1"/>
    </source>
</evidence>
<keyword evidence="3" id="KW-1185">Reference proteome</keyword>
<sequence length="172" mass="18810">MLQVLPKARAITQTSIHDPTPTWHRLNQRPGRPELNYLDYLDSSPQNSHPDPSSLGTSPPRHPSPKHLSRPLSRNSPRPAGFTLTSPATYSLTHLLACLLACLLASFILLDNRSPHPPPFSFAHQARSFVEERRTNLTVTSTAAGGRDSSTRNNTPATSVSSILVPADIPVR</sequence>
<comment type="caution">
    <text evidence="2">The sequence shown here is derived from an EMBL/GenBank/DDBJ whole genome shotgun (WGS) entry which is preliminary data.</text>
</comment>
<feature type="region of interest" description="Disordered" evidence="1">
    <location>
        <begin position="140"/>
        <end position="159"/>
    </location>
</feature>
<name>A0ABR4FDM5_9PEZI</name>
<gene>
    <name evidence="2" type="ORF">FJTKL_07872</name>
</gene>
<evidence type="ECO:0000256" key="1">
    <source>
        <dbReference type="SAM" id="MobiDB-lite"/>
    </source>
</evidence>
<protein>
    <submittedName>
        <fullName evidence="2">Uncharacterized protein</fullName>
    </submittedName>
</protein>
<feature type="compositionally biased region" description="Polar residues" evidence="1">
    <location>
        <begin position="43"/>
        <end position="57"/>
    </location>
</feature>
<feature type="region of interest" description="Disordered" evidence="1">
    <location>
        <begin position="9"/>
        <end position="80"/>
    </location>
</feature>
<accession>A0ABR4FDM5</accession>
<dbReference type="EMBL" id="JBAWTH010000002">
    <property type="protein sequence ID" value="KAL2292808.1"/>
    <property type="molecule type" value="Genomic_DNA"/>
</dbReference>
<reference evidence="2 3" key="1">
    <citation type="submission" date="2024-03" db="EMBL/GenBank/DDBJ databases">
        <title>A high-quality draft genome sequence of Diaporthe vaccinii, a causative agent of upright dieback and viscid rot disease in cranberry plants.</title>
        <authorList>
            <person name="Sarrasin M."/>
            <person name="Lang B.F."/>
            <person name="Burger G."/>
        </authorList>
    </citation>
    <scope>NUCLEOTIDE SEQUENCE [LARGE SCALE GENOMIC DNA]</scope>
    <source>
        <strain evidence="2 3">IS7</strain>
    </source>
</reference>
<dbReference type="Proteomes" id="UP001600888">
    <property type="component" value="Unassembled WGS sequence"/>
</dbReference>
<proteinExistence type="predicted"/>